<evidence type="ECO:0000313" key="5">
    <source>
        <dbReference type="WBParaSite" id="ACRNAN_scaffold8658.g15632.t1"/>
    </source>
</evidence>
<sequence length="428" mass="48718">MWRQFLVEDPLSNHTIIREQPTFQEYQVQVRAANSEGPSLIDPDIIVGYSGEDVPEVPPSDFHISDLHNFSSVKLSWNSVDPKTVRGHFKGYKIVYWLKDKPYFTEVVQVDPGVTSHIITNLEAIQNYTVVIHTINSGYESPPSEPVDFMTPEGAPSKVHNLRVIPVGATTILILWEPPLRPNGILRGYFITFENSTSREIEETYVYHRQQHYLNELLVPDSPYTVSVWAETNGGEGPKVTRHVKTYPLRPPDVPSFTAKSMSPNSISVTWLPGNSTEWKMSGASFYVNYSKTDSNIWKTSESIFLPHTAIEIFDVEEDTEYELIGVAKERALHTSSPSLYVYTLGREKMSHIDQENLQNSMWFIVLLVVLAIALLIVLCMCCCAQKKSGKYPVKQKEIEHGMYSAEDDDEHKKFLEYQYGFKEVPSS</sequence>
<dbReference type="SMART" id="SM00060">
    <property type="entry name" value="FN3"/>
    <property type="match status" value="3"/>
</dbReference>
<dbReference type="GO" id="GO:0016020">
    <property type="term" value="C:membrane"/>
    <property type="evidence" value="ECO:0007669"/>
    <property type="project" value="UniProtKB-SubCell"/>
</dbReference>
<dbReference type="PROSITE" id="PS50853">
    <property type="entry name" value="FN3"/>
    <property type="match status" value="2"/>
</dbReference>
<feature type="domain" description="Fibronectin type-III" evidence="3">
    <location>
        <begin position="155"/>
        <end position="252"/>
    </location>
</feature>
<feature type="domain" description="Fibronectin type-III" evidence="3">
    <location>
        <begin position="58"/>
        <end position="154"/>
    </location>
</feature>
<keyword evidence="4" id="KW-1185">Reference proteome</keyword>
<proteinExistence type="predicted"/>
<dbReference type="InterPro" id="IPR003961">
    <property type="entry name" value="FN3_dom"/>
</dbReference>
<dbReference type="InterPro" id="IPR050713">
    <property type="entry name" value="RTP_Phos/Ushers"/>
</dbReference>
<dbReference type="InterPro" id="IPR036116">
    <property type="entry name" value="FN3_sf"/>
</dbReference>
<keyword evidence="2" id="KW-0812">Transmembrane</keyword>
<organism evidence="4 5">
    <name type="scientific">Acrobeloides nanus</name>
    <dbReference type="NCBI Taxonomy" id="290746"/>
    <lineage>
        <taxon>Eukaryota</taxon>
        <taxon>Metazoa</taxon>
        <taxon>Ecdysozoa</taxon>
        <taxon>Nematoda</taxon>
        <taxon>Chromadorea</taxon>
        <taxon>Rhabditida</taxon>
        <taxon>Tylenchina</taxon>
        <taxon>Cephalobomorpha</taxon>
        <taxon>Cephaloboidea</taxon>
        <taxon>Cephalobidae</taxon>
        <taxon>Acrobeloides</taxon>
    </lineage>
</organism>
<keyword evidence="1" id="KW-0677">Repeat</keyword>
<dbReference type="Pfam" id="PF00041">
    <property type="entry name" value="fn3"/>
    <property type="match status" value="2"/>
</dbReference>
<keyword evidence="2" id="KW-1133">Transmembrane helix</keyword>
<accession>A0A914EIY5</accession>
<dbReference type="AlphaFoldDB" id="A0A914EIY5"/>
<evidence type="ECO:0000259" key="3">
    <source>
        <dbReference type="PROSITE" id="PS50853"/>
    </source>
</evidence>
<name>A0A914EIY5_9BILA</name>
<dbReference type="SUPFAM" id="SSF49265">
    <property type="entry name" value="Fibronectin type III"/>
    <property type="match status" value="2"/>
</dbReference>
<evidence type="ECO:0000313" key="4">
    <source>
        <dbReference type="Proteomes" id="UP000887540"/>
    </source>
</evidence>
<dbReference type="FunFam" id="2.60.40.10:FF:000028">
    <property type="entry name" value="Neuronal cell adhesion molecule"/>
    <property type="match status" value="1"/>
</dbReference>
<dbReference type="Gene3D" id="2.60.40.10">
    <property type="entry name" value="Immunoglobulins"/>
    <property type="match status" value="4"/>
</dbReference>
<dbReference type="PANTHER" id="PTHR46957:SF3">
    <property type="entry name" value="CYTOKINE RECEPTOR"/>
    <property type="match status" value="1"/>
</dbReference>
<dbReference type="WBParaSite" id="ACRNAN_scaffold8658.g15632.t1">
    <property type="protein sequence ID" value="ACRNAN_scaffold8658.g15632.t1"/>
    <property type="gene ID" value="ACRNAN_scaffold8658.g15632"/>
</dbReference>
<evidence type="ECO:0000256" key="2">
    <source>
        <dbReference type="SAM" id="Phobius"/>
    </source>
</evidence>
<keyword evidence="2" id="KW-0472">Membrane</keyword>
<dbReference type="Proteomes" id="UP000887540">
    <property type="component" value="Unplaced"/>
</dbReference>
<dbReference type="CDD" id="cd00063">
    <property type="entry name" value="FN3"/>
    <property type="match status" value="3"/>
</dbReference>
<dbReference type="PANTHER" id="PTHR46957">
    <property type="entry name" value="CYTOKINE RECEPTOR"/>
    <property type="match status" value="1"/>
</dbReference>
<reference evidence="5" key="1">
    <citation type="submission" date="2022-11" db="UniProtKB">
        <authorList>
            <consortium name="WormBaseParasite"/>
        </authorList>
    </citation>
    <scope>IDENTIFICATION</scope>
</reference>
<feature type="transmembrane region" description="Helical" evidence="2">
    <location>
        <begin position="362"/>
        <end position="385"/>
    </location>
</feature>
<protein>
    <submittedName>
        <fullName evidence="5">Fibronectin type-III domain-containing protein</fullName>
    </submittedName>
</protein>
<evidence type="ECO:0000256" key="1">
    <source>
        <dbReference type="ARBA" id="ARBA00022737"/>
    </source>
</evidence>
<dbReference type="InterPro" id="IPR013783">
    <property type="entry name" value="Ig-like_fold"/>
</dbReference>